<sequence>MSENAERAEGRKKPAGTATDEVLEELKDLGRQEDTDTRRAEGGEGDPISPSVPANEEAAEEEDRTPHRH</sequence>
<organism evidence="2 3">
    <name type="scientific">Streptomyces minutiscleroticus</name>
    <dbReference type="NCBI Taxonomy" id="68238"/>
    <lineage>
        <taxon>Bacteria</taxon>
        <taxon>Bacillati</taxon>
        <taxon>Actinomycetota</taxon>
        <taxon>Actinomycetes</taxon>
        <taxon>Kitasatosporales</taxon>
        <taxon>Streptomycetaceae</taxon>
        <taxon>Streptomyces</taxon>
    </lineage>
</organism>
<reference evidence="2" key="1">
    <citation type="journal article" date="2014" name="Int. J. Syst. Evol. Microbiol.">
        <title>Complete genome sequence of Corynebacterium casei LMG S-19264T (=DSM 44701T), isolated from a smear-ripened cheese.</title>
        <authorList>
            <consortium name="US DOE Joint Genome Institute (JGI-PGF)"/>
            <person name="Walter F."/>
            <person name="Albersmeier A."/>
            <person name="Kalinowski J."/>
            <person name="Ruckert C."/>
        </authorList>
    </citation>
    <scope>NUCLEOTIDE SEQUENCE</scope>
    <source>
        <strain evidence="2">JCM 4790</strain>
    </source>
</reference>
<dbReference type="EMBL" id="BMVU01000013">
    <property type="protein sequence ID" value="GGX75976.1"/>
    <property type="molecule type" value="Genomic_DNA"/>
</dbReference>
<evidence type="ECO:0000313" key="3">
    <source>
        <dbReference type="Proteomes" id="UP000619244"/>
    </source>
</evidence>
<protein>
    <submittedName>
        <fullName evidence="2">Uncharacterized protein</fullName>
    </submittedName>
</protein>
<evidence type="ECO:0000313" key="2">
    <source>
        <dbReference type="EMBL" id="GGX75976.1"/>
    </source>
</evidence>
<proteinExistence type="predicted"/>
<feature type="compositionally biased region" description="Basic and acidic residues" evidence="1">
    <location>
        <begin position="1"/>
        <end position="12"/>
    </location>
</feature>
<name>A0A918KVW3_9ACTN</name>
<reference evidence="2" key="2">
    <citation type="submission" date="2020-09" db="EMBL/GenBank/DDBJ databases">
        <authorList>
            <person name="Sun Q."/>
            <person name="Ohkuma M."/>
        </authorList>
    </citation>
    <scope>NUCLEOTIDE SEQUENCE</scope>
    <source>
        <strain evidence="2">JCM 4790</strain>
    </source>
</reference>
<keyword evidence="3" id="KW-1185">Reference proteome</keyword>
<dbReference type="Proteomes" id="UP000619244">
    <property type="component" value="Unassembled WGS sequence"/>
</dbReference>
<dbReference type="AlphaFoldDB" id="A0A918KVW3"/>
<feature type="region of interest" description="Disordered" evidence="1">
    <location>
        <begin position="1"/>
        <end position="69"/>
    </location>
</feature>
<dbReference type="RefSeq" id="WP_190190983.1">
    <property type="nucleotide sequence ID" value="NZ_BMVU01000013.1"/>
</dbReference>
<evidence type="ECO:0000256" key="1">
    <source>
        <dbReference type="SAM" id="MobiDB-lite"/>
    </source>
</evidence>
<comment type="caution">
    <text evidence="2">The sequence shown here is derived from an EMBL/GenBank/DDBJ whole genome shotgun (WGS) entry which is preliminary data.</text>
</comment>
<accession>A0A918KVW3</accession>
<gene>
    <name evidence="2" type="ORF">GCM10010358_32940</name>
</gene>
<feature type="compositionally biased region" description="Basic and acidic residues" evidence="1">
    <location>
        <begin position="24"/>
        <end position="42"/>
    </location>
</feature>